<keyword evidence="2" id="KW-1133">Transmembrane helix</keyword>
<organism evidence="4 5">
    <name type="scientific">Agromyces flavus</name>
    <dbReference type="NCBI Taxonomy" id="589382"/>
    <lineage>
        <taxon>Bacteria</taxon>
        <taxon>Bacillati</taxon>
        <taxon>Actinomycetota</taxon>
        <taxon>Actinomycetes</taxon>
        <taxon>Micrococcales</taxon>
        <taxon>Microbacteriaceae</taxon>
        <taxon>Agromyces</taxon>
    </lineage>
</organism>
<feature type="transmembrane region" description="Helical" evidence="2">
    <location>
        <begin position="117"/>
        <end position="136"/>
    </location>
</feature>
<evidence type="ECO:0000313" key="5">
    <source>
        <dbReference type="Proteomes" id="UP000199482"/>
    </source>
</evidence>
<protein>
    <submittedName>
        <fullName evidence="4">Uncharacterized protein</fullName>
    </submittedName>
</protein>
<dbReference type="EMBL" id="LT629755">
    <property type="protein sequence ID" value="SDR95696.1"/>
    <property type="molecule type" value="Genomic_DNA"/>
</dbReference>
<sequence length="205" mass="22406">MPLALEAGVATVGEVIVPIVVALVTVAGAILVPRLNAASDDLKRAEQLTAILAGMPDSPDRDLVREVRDDHASSWALRAAAPTHPRLRAAAQAAYYGGLGVLLVSAVSLILAPGYQWWFWAWYLLGAALLAVGGILGHRRSVRRREWMSEERRRRGLRPPVDARLFRAVSSEAERRRHRDAPTGDRRRSAVDATSGTDRPREPGN</sequence>
<name>A0A1H1N9S0_9MICO</name>
<evidence type="ECO:0000313" key="4">
    <source>
        <dbReference type="EMBL" id="SDR95696.1"/>
    </source>
</evidence>
<accession>A0A1H1N9S0</accession>
<evidence type="ECO:0000256" key="2">
    <source>
        <dbReference type="SAM" id="Phobius"/>
    </source>
</evidence>
<dbReference type="AlphaFoldDB" id="A0A1H1N9S0"/>
<reference evidence="5" key="1">
    <citation type="submission" date="2016-10" db="EMBL/GenBank/DDBJ databases">
        <authorList>
            <person name="Varghese N."/>
            <person name="Submissions S."/>
        </authorList>
    </citation>
    <scope>NUCLEOTIDE SEQUENCE [LARGE SCALE GENOMIC DNA]</scope>
    <source>
        <strain evidence="5">CPCC 202695</strain>
    </source>
</reference>
<keyword evidence="2" id="KW-0472">Membrane</keyword>
<evidence type="ECO:0000313" key="3">
    <source>
        <dbReference type="EMBL" id="MCP2369130.1"/>
    </source>
</evidence>
<reference evidence="4" key="2">
    <citation type="submission" date="2016-10" db="EMBL/GenBank/DDBJ databases">
        <authorList>
            <person name="de Groot N.N."/>
        </authorList>
    </citation>
    <scope>NUCLEOTIDE SEQUENCE [LARGE SCALE GENOMIC DNA]</scope>
    <source>
        <strain evidence="4">CPCC 202695</strain>
    </source>
</reference>
<gene>
    <name evidence="3" type="ORF">BCL57_003313</name>
    <name evidence="4" type="ORF">SAMN04489721_0558</name>
</gene>
<dbReference type="Proteomes" id="UP000893823">
    <property type="component" value="Unassembled WGS sequence"/>
</dbReference>
<evidence type="ECO:0000256" key="1">
    <source>
        <dbReference type="SAM" id="MobiDB-lite"/>
    </source>
</evidence>
<reference evidence="3" key="3">
    <citation type="submission" date="2022-06" db="EMBL/GenBank/DDBJ databases">
        <title>Genomic Encyclopedia of Type Strains, Phase III (KMG-III): the genomes of soil and plant-associated and newly described type strains.</title>
        <authorList>
            <person name="Whitman W."/>
        </authorList>
    </citation>
    <scope>NUCLEOTIDE SEQUENCE</scope>
    <source>
        <strain evidence="3">CPCC 202695</strain>
    </source>
</reference>
<proteinExistence type="predicted"/>
<evidence type="ECO:0000313" key="6">
    <source>
        <dbReference type="Proteomes" id="UP000893823"/>
    </source>
</evidence>
<feature type="transmembrane region" description="Helical" evidence="2">
    <location>
        <begin position="15"/>
        <end position="35"/>
    </location>
</feature>
<feature type="region of interest" description="Disordered" evidence="1">
    <location>
        <begin position="168"/>
        <end position="205"/>
    </location>
</feature>
<dbReference type="Proteomes" id="UP000199482">
    <property type="component" value="Chromosome I"/>
</dbReference>
<keyword evidence="2" id="KW-0812">Transmembrane</keyword>
<feature type="compositionally biased region" description="Basic and acidic residues" evidence="1">
    <location>
        <begin position="172"/>
        <end position="190"/>
    </location>
</feature>
<keyword evidence="6" id="KW-1185">Reference proteome</keyword>
<feature type="transmembrane region" description="Helical" evidence="2">
    <location>
        <begin position="93"/>
        <end position="111"/>
    </location>
</feature>
<dbReference type="STRING" id="589382.SAMN04489721_0558"/>
<dbReference type="RefSeq" id="WP_092669080.1">
    <property type="nucleotide sequence ID" value="NZ_BMDN01000007.1"/>
</dbReference>
<dbReference type="EMBL" id="SODL02000007">
    <property type="protein sequence ID" value="MCP2369130.1"/>
    <property type="molecule type" value="Genomic_DNA"/>
</dbReference>